<protein>
    <submittedName>
        <fullName evidence="7">Uncharacterized protein</fullName>
    </submittedName>
</protein>
<feature type="transmembrane region" description="Helical" evidence="6">
    <location>
        <begin position="398"/>
        <end position="419"/>
    </location>
</feature>
<feature type="transmembrane region" description="Helical" evidence="6">
    <location>
        <begin position="431"/>
        <end position="451"/>
    </location>
</feature>
<sequence length="505" mass="54817">MPSMDEATEASPLIPVGDSDRQEPAYSHTNVSEWTRDGIQTAGLAAIFILLFAVADVFRYFSTLQLLELGVCHEQYTAANPEVPKRAGQNIPGDFCGSPGVQQYVADLRGYLVALEALVGLFLTLPYGLLVNRCGERLVAGLSLLGVSIACAWILLVSFSKSALPIWTVVLAPLFQVIGGGAPVLYSVVYSIAAKHIPGSSRSLCYSFFSGAQAVTEIGAVNIAALLLEKKLEYMPLVLVFPVCTTCLLTLFFMKPKQVAKIARECESGIPEEESILGLGSLLKGIRAVVEICQNPNILILLAIFPITKLIDTIYGVMIQYIPRRFGLSFATSSRLSSIPSLETCLVLVAIIPLMKHIAETKLHIAFRKVDMYIVRYGFLIMSFSCVIMALSTTLVTFMLGLSAFSFGSGARPVLQSILTDMVDRDKISVLYTLMAVGDALVSATGSLIIHHSFSIAIGWENLLWLGLPFFISAACYFYAFVGAGLVRHTALSRKQHESIDSDSD</sequence>
<dbReference type="GO" id="GO:0022857">
    <property type="term" value="F:transmembrane transporter activity"/>
    <property type="evidence" value="ECO:0007669"/>
    <property type="project" value="InterPro"/>
</dbReference>
<feature type="transmembrane region" description="Helical" evidence="6">
    <location>
        <begin position="334"/>
        <end position="354"/>
    </location>
</feature>
<dbReference type="EMBL" id="CABFNO020001469">
    <property type="protein sequence ID" value="CAG9990133.1"/>
    <property type="molecule type" value="Genomic_DNA"/>
</dbReference>
<comment type="caution">
    <text evidence="7">The sequence shown here is derived from an EMBL/GenBank/DDBJ whole genome shotgun (WGS) entry which is preliminary data.</text>
</comment>
<feature type="transmembrane region" description="Helical" evidence="6">
    <location>
        <begin position="463"/>
        <end position="487"/>
    </location>
</feature>
<evidence type="ECO:0000256" key="1">
    <source>
        <dbReference type="ARBA" id="ARBA00004141"/>
    </source>
</evidence>
<reference evidence="7 8" key="2">
    <citation type="submission" date="2021-10" db="EMBL/GenBank/DDBJ databases">
        <authorList>
            <person name="Piombo E."/>
        </authorList>
    </citation>
    <scope>NUCLEOTIDE SEQUENCE [LARGE SCALE GENOMIC DNA]</scope>
</reference>
<evidence type="ECO:0000313" key="8">
    <source>
        <dbReference type="Proteomes" id="UP000754883"/>
    </source>
</evidence>
<feature type="transmembrane region" description="Helical" evidence="6">
    <location>
        <begin position="42"/>
        <end position="61"/>
    </location>
</feature>
<dbReference type="PANTHER" id="PTHR23507:SF1">
    <property type="entry name" value="FI18259P1-RELATED"/>
    <property type="match status" value="1"/>
</dbReference>
<dbReference type="OrthoDB" id="194139at2759"/>
<dbReference type="Gene3D" id="1.20.1250.20">
    <property type="entry name" value="MFS general substrate transporter like domains"/>
    <property type="match status" value="1"/>
</dbReference>
<name>A0A9N9ULV2_9HYPO</name>
<feature type="transmembrane region" description="Helical" evidence="6">
    <location>
        <begin position="111"/>
        <end position="131"/>
    </location>
</feature>
<evidence type="ECO:0000256" key="4">
    <source>
        <dbReference type="ARBA" id="ARBA00023136"/>
    </source>
</evidence>
<keyword evidence="3 6" id="KW-1133">Transmembrane helix</keyword>
<dbReference type="SUPFAM" id="SSF103473">
    <property type="entry name" value="MFS general substrate transporter"/>
    <property type="match status" value="1"/>
</dbReference>
<dbReference type="PANTHER" id="PTHR23507">
    <property type="entry name" value="ZGC:174356"/>
    <property type="match status" value="1"/>
</dbReference>
<dbReference type="GO" id="GO:0016020">
    <property type="term" value="C:membrane"/>
    <property type="evidence" value="ECO:0007669"/>
    <property type="project" value="UniProtKB-SubCell"/>
</dbReference>
<evidence type="ECO:0000256" key="5">
    <source>
        <dbReference type="SAM" id="MobiDB-lite"/>
    </source>
</evidence>
<dbReference type="Proteomes" id="UP000754883">
    <property type="component" value="Unassembled WGS sequence"/>
</dbReference>
<organism evidence="7 8">
    <name type="scientific">Clonostachys byssicola</name>
    <dbReference type="NCBI Taxonomy" id="160290"/>
    <lineage>
        <taxon>Eukaryota</taxon>
        <taxon>Fungi</taxon>
        <taxon>Dikarya</taxon>
        <taxon>Ascomycota</taxon>
        <taxon>Pezizomycotina</taxon>
        <taxon>Sordariomycetes</taxon>
        <taxon>Hypocreomycetidae</taxon>
        <taxon>Hypocreales</taxon>
        <taxon>Bionectriaceae</taxon>
        <taxon>Clonostachys</taxon>
    </lineage>
</organism>
<evidence type="ECO:0000256" key="6">
    <source>
        <dbReference type="SAM" id="Phobius"/>
    </source>
</evidence>
<dbReference type="AlphaFoldDB" id="A0A9N9ULV2"/>
<feature type="transmembrane region" description="Helical" evidence="6">
    <location>
        <begin position="138"/>
        <end position="160"/>
    </location>
</feature>
<dbReference type="CDD" id="cd06174">
    <property type="entry name" value="MFS"/>
    <property type="match status" value="1"/>
</dbReference>
<evidence type="ECO:0000256" key="3">
    <source>
        <dbReference type="ARBA" id="ARBA00022989"/>
    </source>
</evidence>
<feature type="transmembrane region" description="Helical" evidence="6">
    <location>
        <begin position="298"/>
        <end position="322"/>
    </location>
</feature>
<evidence type="ECO:0000256" key="2">
    <source>
        <dbReference type="ARBA" id="ARBA00022692"/>
    </source>
</evidence>
<keyword evidence="2 6" id="KW-0812">Transmembrane</keyword>
<feature type="transmembrane region" description="Helical" evidence="6">
    <location>
        <begin position="204"/>
        <end position="228"/>
    </location>
</feature>
<keyword evidence="8" id="KW-1185">Reference proteome</keyword>
<dbReference type="Pfam" id="PF07690">
    <property type="entry name" value="MFS_1"/>
    <property type="match status" value="1"/>
</dbReference>
<comment type="subcellular location">
    <subcellularLocation>
        <location evidence="1">Membrane</location>
        <topology evidence="1">Multi-pass membrane protein</topology>
    </subcellularLocation>
</comment>
<reference evidence="8" key="1">
    <citation type="submission" date="2019-06" db="EMBL/GenBank/DDBJ databases">
        <authorList>
            <person name="Broberg M."/>
        </authorList>
    </citation>
    <scope>NUCLEOTIDE SEQUENCE [LARGE SCALE GENOMIC DNA]</scope>
</reference>
<feature type="transmembrane region" description="Helical" evidence="6">
    <location>
        <begin position="374"/>
        <end position="392"/>
    </location>
</feature>
<proteinExistence type="predicted"/>
<dbReference type="InterPro" id="IPR036259">
    <property type="entry name" value="MFS_trans_sf"/>
</dbReference>
<dbReference type="InterPro" id="IPR011701">
    <property type="entry name" value="MFS"/>
</dbReference>
<gene>
    <name evidence="7" type="ORF">CBYS24578_00012368</name>
</gene>
<evidence type="ECO:0000313" key="7">
    <source>
        <dbReference type="EMBL" id="CAG9990133.1"/>
    </source>
</evidence>
<feature type="region of interest" description="Disordered" evidence="5">
    <location>
        <begin position="1"/>
        <end position="29"/>
    </location>
</feature>
<feature type="transmembrane region" description="Helical" evidence="6">
    <location>
        <begin position="234"/>
        <end position="254"/>
    </location>
</feature>
<accession>A0A9N9ULV2</accession>
<keyword evidence="4 6" id="KW-0472">Membrane</keyword>
<feature type="transmembrane region" description="Helical" evidence="6">
    <location>
        <begin position="166"/>
        <end position="192"/>
    </location>
</feature>